<protein>
    <recommendedName>
        <fullName evidence="3">Reverse transcriptase zinc-binding domain-containing protein</fullName>
    </recommendedName>
</protein>
<dbReference type="RefSeq" id="XP_018297605.1">
    <property type="nucleotide sequence ID" value="XM_018430252.1"/>
</dbReference>
<organism evidence="1 2">
    <name type="scientific">Phycomyces blakesleeanus (strain ATCC 8743b / DSM 1359 / FGSC 10004 / NBRC 33097 / NRRL 1555)</name>
    <dbReference type="NCBI Taxonomy" id="763407"/>
    <lineage>
        <taxon>Eukaryota</taxon>
        <taxon>Fungi</taxon>
        <taxon>Fungi incertae sedis</taxon>
        <taxon>Mucoromycota</taxon>
        <taxon>Mucoromycotina</taxon>
        <taxon>Mucoromycetes</taxon>
        <taxon>Mucorales</taxon>
        <taxon>Phycomycetaceae</taxon>
        <taxon>Phycomyces</taxon>
    </lineage>
</organism>
<dbReference type="GeneID" id="28991158"/>
<accession>A0A162YBM4</accession>
<dbReference type="EMBL" id="KV440972">
    <property type="protein sequence ID" value="OAD79565.1"/>
    <property type="molecule type" value="Genomic_DNA"/>
</dbReference>
<sequence>MEANSFHHFYTYQPRSFATSPSLSLNLNRNRNPNPYPYPSRIYSSPDSGGTKVVHIMHLNEESQEHIIEKISCRARLHSLLPLAFPSPTCSICSLSSDSQDHFFFTCPLKNAVWIGMWLEFFGTIPTPTALHNAFHFFFFPSSLNSSIPPSTVFGCTLLAIWRHHWTFIFDDSPFVPSAVVGTARKTLTRICQELDLDPLF</sequence>
<dbReference type="AlphaFoldDB" id="A0A162YBM4"/>
<dbReference type="VEuPathDB" id="FungiDB:PHYBLDRAFT_139594"/>
<evidence type="ECO:0000313" key="2">
    <source>
        <dbReference type="Proteomes" id="UP000077315"/>
    </source>
</evidence>
<keyword evidence="2" id="KW-1185">Reference proteome</keyword>
<name>A0A162YBM4_PHYB8</name>
<evidence type="ECO:0008006" key="3">
    <source>
        <dbReference type="Google" id="ProtNLM"/>
    </source>
</evidence>
<evidence type="ECO:0000313" key="1">
    <source>
        <dbReference type="EMBL" id="OAD79565.1"/>
    </source>
</evidence>
<dbReference type="OrthoDB" id="2273311at2759"/>
<dbReference type="InParanoid" id="A0A162YBM4"/>
<reference evidence="2" key="1">
    <citation type="submission" date="2015-06" db="EMBL/GenBank/DDBJ databases">
        <title>Expansion of signal transduction pathways in fungi by whole-genome duplication.</title>
        <authorList>
            <consortium name="DOE Joint Genome Institute"/>
            <person name="Corrochano L.M."/>
            <person name="Kuo A."/>
            <person name="Marcet-Houben M."/>
            <person name="Polaino S."/>
            <person name="Salamov A."/>
            <person name="Villalobos J.M."/>
            <person name="Alvarez M.I."/>
            <person name="Avalos J."/>
            <person name="Benito E.P."/>
            <person name="Benoit I."/>
            <person name="Burger G."/>
            <person name="Camino L.P."/>
            <person name="Canovas D."/>
            <person name="Cerda-Olmedo E."/>
            <person name="Cheng J.-F."/>
            <person name="Dominguez A."/>
            <person name="Elias M."/>
            <person name="Eslava A.P."/>
            <person name="Glaser F."/>
            <person name="Grimwood J."/>
            <person name="Gutierrez G."/>
            <person name="Heitman J."/>
            <person name="Henrissat B."/>
            <person name="Iturriaga E.A."/>
            <person name="Lang B.F."/>
            <person name="Lavin J.L."/>
            <person name="Lee S."/>
            <person name="Li W."/>
            <person name="Lindquist E."/>
            <person name="Lopez-Garcia S."/>
            <person name="Luque E.M."/>
            <person name="Marcos A.T."/>
            <person name="Martin J."/>
            <person name="McCluskey K."/>
            <person name="Medina H.R."/>
            <person name="Miralles-Duran A."/>
            <person name="Miyazaki A."/>
            <person name="Munoz-Torres E."/>
            <person name="Oguiza J.A."/>
            <person name="Ohm R."/>
            <person name="Olmedo M."/>
            <person name="Orejas M."/>
            <person name="Ortiz-Castellanos L."/>
            <person name="Pisabarro A.G."/>
            <person name="Rodriguez-Romero J."/>
            <person name="Ruiz-Herrera J."/>
            <person name="Ruiz-Vazquez R."/>
            <person name="Sanz C."/>
            <person name="Schackwitz W."/>
            <person name="Schmutz J."/>
            <person name="Shahriari M."/>
            <person name="Shelest E."/>
            <person name="Silva-Franco F."/>
            <person name="Soanes D."/>
            <person name="Syed K."/>
            <person name="Tagua V.G."/>
            <person name="Talbot N.J."/>
            <person name="Thon M."/>
            <person name="De vries R.P."/>
            <person name="Wiebenga A."/>
            <person name="Yadav J.S."/>
            <person name="Braun E.L."/>
            <person name="Baker S."/>
            <person name="Garre V."/>
            <person name="Horwitz B."/>
            <person name="Torres-Martinez S."/>
            <person name="Idnurm A."/>
            <person name="Herrera-Estrella A."/>
            <person name="Gabaldon T."/>
            <person name="Grigoriev I.V."/>
        </authorList>
    </citation>
    <scope>NUCLEOTIDE SEQUENCE [LARGE SCALE GENOMIC DNA]</scope>
    <source>
        <strain evidence="2">NRRL 1555(-)</strain>
    </source>
</reference>
<gene>
    <name evidence="1" type="ORF">PHYBLDRAFT_139594</name>
</gene>
<dbReference type="Proteomes" id="UP000077315">
    <property type="component" value="Unassembled WGS sequence"/>
</dbReference>
<proteinExistence type="predicted"/>